<name>A0ABS8MVA8_9FLAO</name>
<keyword evidence="3" id="KW-1185">Reference proteome</keyword>
<dbReference type="PROSITE" id="PS51257">
    <property type="entry name" value="PROKAR_LIPOPROTEIN"/>
    <property type="match status" value="1"/>
</dbReference>
<dbReference type="SUPFAM" id="SSF52266">
    <property type="entry name" value="SGNH hydrolase"/>
    <property type="match status" value="2"/>
</dbReference>
<dbReference type="InterPro" id="IPR036514">
    <property type="entry name" value="SGNH_hydro_sf"/>
</dbReference>
<sequence>MIKNFKWLLLVSLAFVACNNDDEDTTPAEVPITPGSAVFTKYVALGDSFAAGYSDGALFSKGQQGSYTNILSQLFAPAGGGAFSTPLMLDNIGGFSSGGVQVAKFPTRLVFNPLTSSPVNVPGVSGTSITAHLTGTFNNMGIPGAKSFHLIAPGYGNLAGVFTTPATANPYFARIASSGTTTILADAMVQSPTFFTLWIGGNDVLGYATNGGVPSSQDPVLGDDITPTATFDFAYNTLVTALTASGAKGVVANLPYVNTLPYFTTVPVNPLTLSLLGGGNTAVGLATVKALNAQLYGPLKAALTAFGAGDRINLLSETAANPLLIKDETLPNLSAQLTAAFTPTLGATMAGFYGQIFGQARQAKQITGFKDYILLPTRSVIGTAPVGIPAPLDKYGITFPLEDKHVLIQAEVKEIETATNAYNTTIASTAQAKGLAFVDTRAVMTQLSNGGINFGNFNMTAAYATGGAFSLDGIHPSPRGYGLIANIFVDAINLKYGSTLRHVDLGVYPIQYPLIIQ</sequence>
<protein>
    <submittedName>
        <fullName evidence="2">G-D-S-L family lipolytic protein</fullName>
    </submittedName>
</protein>
<feature type="signal peptide" evidence="1">
    <location>
        <begin position="1"/>
        <end position="19"/>
    </location>
</feature>
<evidence type="ECO:0000313" key="2">
    <source>
        <dbReference type="EMBL" id="MCC9072583.1"/>
    </source>
</evidence>
<dbReference type="Proteomes" id="UP001430919">
    <property type="component" value="Unassembled WGS sequence"/>
</dbReference>
<comment type="caution">
    <text evidence="2">The sequence shown here is derived from an EMBL/GenBank/DDBJ whole genome shotgun (WGS) entry which is preliminary data.</text>
</comment>
<evidence type="ECO:0000256" key="1">
    <source>
        <dbReference type="SAM" id="SignalP"/>
    </source>
</evidence>
<organism evidence="2 3">
    <name type="scientific">Flavobacterium pisciphilum</name>
    <dbReference type="NCBI Taxonomy" id="2893755"/>
    <lineage>
        <taxon>Bacteria</taxon>
        <taxon>Pseudomonadati</taxon>
        <taxon>Bacteroidota</taxon>
        <taxon>Flavobacteriia</taxon>
        <taxon>Flavobacteriales</taxon>
        <taxon>Flavobacteriaceae</taxon>
        <taxon>Flavobacterium</taxon>
    </lineage>
</organism>
<dbReference type="RefSeq" id="WP_229989452.1">
    <property type="nucleotide sequence ID" value="NZ_JAJJMO010000001.1"/>
</dbReference>
<gene>
    <name evidence="2" type="ORF">LNQ49_13435</name>
</gene>
<reference evidence="2" key="1">
    <citation type="submission" date="2021-11" db="EMBL/GenBank/DDBJ databases">
        <title>Description of novel Flavobacterium species.</title>
        <authorList>
            <person name="Saticioglu I.B."/>
            <person name="Ay H."/>
            <person name="Altun S."/>
            <person name="Duman M."/>
        </authorList>
    </citation>
    <scope>NUCLEOTIDE SEQUENCE</scope>
    <source>
        <strain evidence="2">F-65</strain>
    </source>
</reference>
<dbReference type="EMBL" id="JAJJMO010000001">
    <property type="protein sequence ID" value="MCC9072583.1"/>
    <property type="molecule type" value="Genomic_DNA"/>
</dbReference>
<keyword evidence="1" id="KW-0732">Signal</keyword>
<accession>A0ABS8MVA8</accession>
<evidence type="ECO:0000313" key="3">
    <source>
        <dbReference type="Proteomes" id="UP001430919"/>
    </source>
</evidence>
<proteinExistence type="predicted"/>
<dbReference type="Gene3D" id="3.40.50.1110">
    <property type="entry name" value="SGNH hydrolase"/>
    <property type="match status" value="2"/>
</dbReference>
<feature type="chain" id="PRO_5047095609" evidence="1">
    <location>
        <begin position="20"/>
        <end position="517"/>
    </location>
</feature>